<evidence type="ECO:0000313" key="2">
    <source>
        <dbReference type="Proteomes" id="UP000192468"/>
    </source>
</evidence>
<dbReference type="SUPFAM" id="SSF89095">
    <property type="entry name" value="GatB/YqeY motif"/>
    <property type="match status" value="1"/>
</dbReference>
<dbReference type="Gene3D" id="1.10.10.410">
    <property type="match status" value="1"/>
</dbReference>
<sequence>MSLKEKLQQDWKDALKSRDKFTANTISMARAAVLQIEKTKAVKLDDEKVIEVLAKEVKSRRDALVEFEKGKRQDLIDATNAEIAILMNYLPQQLTEDEIKKIIIDVASEIEANSMKDMGKIMAAIVPKTKGRANGSLVSKLVKEHLSK</sequence>
<evidence type="ECO:0000313" key="1">
    <source>
        <dbReference type="EMBL" id="SMC18934.1"/>
    </source>
</evidence>
<organism evidence="1 2">
    <name type="scientific">Clostridium acidisoli DSM 12555</name>
    <dbReference type="NCBI Taxonomy" id="1121291"/>
    <lineage>
        <taxon>Bacteria</taxon>
        <taxon>Bacillati</taxon>
        <taxon>Bacillota</taxon>
        <taxon>Clostridia</taxon>
        <taxon>Eubacteriales</taxon>
        <taxon>Clostridiaceae</taxon>
        <taxon>Clostridium</taxon>
    </lineage>
</organism>
<dbReference type="GO" id="GO:0016884">
    <property type="term" value="F:carbon-nitrogen ligase activity, with glutamine as amido-N-donor"/>
    <property type="evidence" value="ECO:0007669"/>
    <property type="project" value="InterPro"/>
</dbReference>
<dbReference type="InterPro" id="IPR023168">
    <property type="entry name" value="GatB_Yqey_C_2"/>
</dbReference>
<dbReference type="RefSeq" id="WP_084113878.1">
    <property type="nucleotide sequence ID" value="NZ_FWXH01000002.1"/>
</dbReference>
<dbReference type="InterPro" id="IPR042184">
    <property type="entry name" value="YqeY/Aim41_N"/>
</dbReference>
<evidence type="ECO:0008006" key="3">
    <source>
        <dbReference type="Google" id="ProtNLM"/>
    </source>
</evidence>
<name>A0A1W1X4Q4_9CLOT</name>
<keyword evidence="2" id="KW-1185">Reference proteome</keyword>
<dbReference type="OrthoDB" id="9794041at2"/>
<proteinExistence type="predicted"/>
<dbReference type="Pfam" id="PF09424">
    <property type="entry name" value="YqeY"/>
    <property type="match status" value="1"/>
</dbReference>
<gene>
    <name evidence="1" type="ORF">SAMN02745134_00711</name>
</gene>
<reference evidence="1 2" key="1">
    <citation type="submission" date="2017-04" db="EMBL/GenBank/DDBJ databases">
        <authorList>
            <person name="Afonso C.L."/>
            <person name="Miller P.J."/>
            <person name="Scott M.A."/>
            <person name="Spackman E."/>
            <person name="Goraichik I."/>
            <person name="Dimitrov K.M."/>
            <person name="Suarez D.L."/>
            <person name="Swayne D.E."/>
        </authorList>
    </citation>
    <scope>NUCLEOTIDE SEQUENCE [LARGE SCALE GENOMIC DNA]</scope>
    <source>
        <strain evidence="1 2">DSM 12555</strain>
    </source>
</reference>
<dbReference type="InterPro" id="IPR019004">
    <property type="entry name" value="YqeY/Aim41"/>
</dbReference>
<protein>
    <recommendedName>
        <fullName evidence="3">GatB/YqeY domain-containing protein</fullName>
    </recommendedName>
</protein>
<dbReference type="STRING" id="1121291.SAMN02745134_00711"/>
<dbReference type="EMBL" id="FWXH01000002">
    <property type="protein sequence ID" value="SMC18934.1"/>
    <property type="molecule type" value="Genomic_DNA"/>
</dbReference>
<dbReference type="PANTHER" id="PTHR28055">
    <property type="entry name" value="ALTERED INHERITANCE OF MITOCHONDRIA PROTEIN 41, MITOCHONDRIAL"/>
    <property type="match status" value="1"/>
</dbReference>
<dbReference type="Proteomes" id="UP000192468">
    <property type="component" value="Unassembled WGS sequence"/>
</dbReference>
<dbReference type="PANTHER" id="PTHR28055:SF1">
    <property type="entry name" value="ALTERED INHERITANCE OF MITOCHONDRIA PROTEIN 41, MITOCHONDRIAL"/>
    <property type="match status" value="1"/>
</dbReference>
<dbReference type="Gene3D" id="1.10.1510.10">
    <property type="entry name" value="Uncharacterised protein YqeY/AIM41 PF09424, N-terminal domain"/>
    <property type="match status" value="1"/>
</dbReference>
<dbReference type="AlphaFoldDB" id="A0A1W1X4Q4"/>
<dbReference type="InterPro" id="IPR003789">
    <property type="entry name" value="Asn/Gln_tRNA_amidoTrase-B-like"/>
</dbReference>
<accession>A0A1W1X4Q4</accession>